<dbReference type="PROSITE" id="PS51257">
    <property type="entry name" value="PROKAR_LIPOPROTEIN"/>
    <property type="match status" value="1"/>
</dbReference>
<feature type="signal peptide" evidence="2">
    <location>
        <begin position="1"/>
        <end position="16"/>
    </location>
</feature>
<reference evidence="4 5" key="1">
    <citation type="submission" date="2016-10" db="EMBL/GenBank/DDBJ databases">
        <authorList>
            <person name="Varghese N."/>
            <person name="Submissions S."/>
        </authorList>
    </citation>
    <scope>NUCLEOTIDE SEQUENCE [LARGE SCALE GENOMIC DNA]</scope>
    <source>
        <strain evidence="4 5">DSM 16525</strain>
    </source>
</reference>
<evidence type="ECO:0000313" key="6">
    <source>
        <dbReference type="Proteomes" id="UP000321514"/>
    </source>
</evidence>
<evidence type="ECO:0000313" key="5">
    <source>
        <dbReference type="Proteomes" id="UP000183760"/>
    </source>
</evidence>
<dbReference type="InterPro" id="IPR014756">
    <property type="entry name" value="Ig_E-set"/>
</dbReference>
<dbReference type="InterPro" id="IPR000801">
    <property type="entry name" value="Esterase-like"/>
</dbReference>
<dbReference type="SUPFAM" id="SSF53474">
    <property type="entry name" value="alpha/beta-Hydrolases"/>
    <property type="match status" value="1"/>
</dbReference>
<dbReference type="STRING" id="1334629.MFUL124B02_05025"/>
<dbReference type="PANTHER" id="PTHR48098:SF6">
    <property type="entry name" value="FERRI-BACILLIBACTIN ESTERASE BESA"/>
    <property type="match status" value="1"/>
</dbReference>
<dbReference type="AlphaFoldDB" id="A0A511SW08"/>
<dbReference type="Gene3D" id="2.60.40.10">
    <property type="entry name" value="Immunoglobulins"/>
    <property type="match status" value="1"/>
</dbReference>
<dbReference type="PANTHER" id="PTHR48098">
    <property type="entry name" value="ENTEROCHELIN ESTERASE-RELATED"/>
    <property type="match status" value="1"/>
</dbReference>
<sequence>MRRLSLVLLCASLSSACDDSEGAPVVPPPPFTQSYPDAGPTPDGGSDPTPWACQRQAVVKGAPMSLLADLQLAMGRATTSNERTQAIDRFVEQVEAQGGTPLVSDASAGRQRVAFFARGESARDTFVAGEFNEWSPTATPLSQVLDTDLYLAEVEVPRTGPQPYKLVKGGNFFEDPRARNVVWDRLNRNDVGQFNSLVYPDAQDPTKGRLTAWYDVRATALNDARDVFVYTPASYDGPGCPSLPVMYVHDGNESITRESFVDAADSHYKARPQDSAVLVFIALPSQDVRLGQYTFPPALAPGWPTPRGDDYLAFIVNDLMPRVESGLRVKTGPQETGISGASLGGLISVYAGFRAPEKFGFVGTQSGTLFWPHDGEVDRNDGNAMVVRASADPVVPVRFYVDHGSPSAGCTRDGEQGADDCQSNLQFVSALRNKGYGVVHVNEVSGAHDWAFWKKRQPGLLCAFRNTDAKECGL</sequence>
<dbReference type="InterPro" id="IPR013783">
    <property type="entry name" value="Ig-like_fold"/>
</dbReference>
<dbReference type="EMBL" id="BJXR01000010">
    <property type="protein sequence ID" value="GEN05642.1"/>
    <property type="molecule type" value="Genomic_DNA"/>
</dbReference>
<evidence type="ECO:0000313" key="3">
    <source>
        <dbReference type="EMBL" id="GEN05642.1"/>
    </source>
</evidence>
<organism evidence="3 6">
    <name type="scientific">Myxococcus fulvus</name>
    <dbReference type="NCBI Taxonomy" id="33"/>
    <lineage>
        <taxon>Bacteria</taxon>
        <taxon>Pseudomonadati</taxon>
        <taxon>Myxococcota</taxon>
        <taxon>Myxococcia</taxon>
        <taxon>Myxococcales</taxon>
        <taxon>Cystobacterineae</taxon>
        <taxon>Myxococcaceae</taxon>
        <taxon>Myxococcus</taxon>
    </lineage>
</organism>
<feature type="compositionally biased region" description="Low complexity" evidence="1">
    <location>
        <begin position="36"/>
        <end position="50"/>
    </location>
</feature>
<keyword evidence="5" id="KW-1185">Reference proteome</keyword>
<dbReference type="InterPro" id="IPR029058">
    <property type="entry name" value="AB_hydrolase_fold"/>
</dbReference>
<dbReference type="InterPro" id="IPR050583">
    <property type="entry name" value="Mycobacterial_A85_antigen"/>
</dbReference>
<feature type="region of interest" description="Disordered" evidence="1">
    <location>
        <begin position="17"/>
        <end position="50"/>
    </location>
</feature>
<dbReference type="Gene3D" id="3.40.50.1820">
    <property type="entry name" value="alpha/beta hydrolase"/>
    <property type="match status" value="1"/>
</dbReference>
<accession>A0A511SW08</accession>
<dbReference type="Pfam" id="PF00756">
    <property type="entry name" value="Esterase"/>
    <property type="match status" value="1"/>
</dbReference>
<evidence type="ECO:0000256" key="1">
    <source>
        <dbReference type="SAM" id="MobiDB-lite"/>
    </source>
</evidence>
<keyword evidence="2" id="KW-0732">Signal</keyword>
<dbReference type="SUPFAM" id="SSF81296">
    <property type="entry name" value="E set domains"/>
    <property type="match status" value="1"/>
</dbReference>
<feature type="chain" id="PRO_5022893410" evidence="2">
    <location>
        <begin position="17"/>
        <end position="474"/>
    </location>
</feature>
<reference evidence="3 6" key="2">
    <citation type="submission" date="2019-07" db="EMBL/GenBank/DDBJ databases">
        <title>Whole genome shotgun sequence of Myxococcus fulvus NBRC 100333.</title>
        <authorList>
            <person name="Hosoyama A."/>
            <person name="Uohara A."/>
            <person name="Ohji S."/>
            <person name="Ichikawa N."/>
        </authorList>
    </citation>
    <scope>NUCLEOTIDE SEQUENCE [LARGE SCALE GENOMIC DNA]</scope>
    <source>
        <strain evidence="3 6">NBRC 100333</strain>
    </source>
</reference>
<evidence type="ECO:0000313" key="4">
    <source>
        <dbReference type="EMBL" id="SET00335.1"/>
    </source>
</evidence>
<dbReference type="OrthoDB" id="9811945at2"/>
<proteinExistence type="predicted"/>
<gene>
    <name evidence="3" type="ORF">MFU01_06790</name>
    <name evidence="4" type="ORF">SAMN05443572_101812</name>
</gene>
<dbReference type="Proteomes" id="UP000321514">
    <property type="component" value="Unassembled WGS sequence"/>
</dbReference>
<dbReference type="EMBL" id="FOIB01000001">
    <property type="protein sequence ID" value="SET00335.1"/>
    <property type="molecule type" value="Genomic_DNA"/>
</dbReference>
<comment type="caution">
    <text evidence="3">The sequence shown here is derived from an EMBL/GenBank/DDBJ whole genome shotgun (WGS) entry which is preliminary data.</text>
</comment>
<protein>
    <submittedName>
        <fullName evidence="4">Enterochelin esterase</fullName>
    </submittedName>
</protein>
<name>A0A511SW08_MYXFU</name>
<evidence type="ECO:0000256" key="2">
    <source>
        <dbReference type="SAM" id="SignalP"/>
    </source>
</evidence>
<dbReference type="Proteomes" id="UP000183760">
    <property type="component" value="Unassembled WGS sequence"/>
</dbReference>
<dbReference type="RefSeq" id="WP_074949130.1">
    <property type="nucleotide sequence ID" value="NZ_BJXR01000010.1"/>
</dbReference>